<organism evidence="2 3">
    <name type="scientific">SAR86 cluster bacterium</name>
    <dbReference type="NCBI Taxonomy" id="2030880"/>
    <lineage>
        <taxon>Bacteria</taxon>
        <taxon>Pseudomonadati</taxon>
        <taxon>Pseudomonadota</taxon>
        <taxon>Gammaproteobacteria</taxon>
        <taxon>SAR86 cluster</taxon>
    </lineage>
</organism>
<sequence>MYIYNMTFGEALDSSVVNKYKTFGGRACRAEWYYFHIFYILITILVALVGSLIATISIFADPYLSAQLDDLPADESTQLLLELYFEEEREIMIYPQVVVYLLFFLPAISVTVRRLQDLNITYFWALPYFITYIISIYTLIVFDGSEDYQINYQDINAINTIVFLVYVLLFAKKGSYKNNRFGKNPLEKES</sequence>
<reference evidence="2" key="1">
    <citation type="submission" date="2022-05" db="EMBL/GenBank/DDBJ databases">
        <title>Single-amplified genomics reveal most streamlined microbe among free-living bacteria.</title>
        <authorList>
            <person name="Roda-Garcia J."/>
            <person name="Haro-Moreno J.M."/>
            <person name="Rodriguez-Valera F."/>
            <person name="Almagro-Moreno S."/>
            <person name="Lopez-Perez M."/>
        </authorList>
    </citation>
    <scope>NUCLEOTIDE SEQUENCE</scope>
    <source>
        <strain evidence="2">TMED112-D2-2</strain>
    </source>
</reference>
<keyword evidence="3" id="KW-1185">Reference proteome</keyword>
<name>A0A9Q8X2T4_9GAMM</name>
<dbReference type="Pfam" id="PF05656">
    <property type="entry name" value="DUF805"/>
    <property type="match status" value="1"/>
</dbReference>
<dbReference type="GO" id="GO:0005886">
    <property type="term" value="C:plasma membrane"/>
    <property type="evidence" value="ECO:0007669"/>
    <property type="project" value="TreeGrafter"/>
</dbReference>
<keyword evidence="1" id="KW-0472">Membrane</keyword>
<accession>A0A9Q8X2T4</accession>
<proteinExistence type="predicted"/>
<keyword evidence="1" id="KW-1133">Transmembrane helix</keyword>
<evidence type="ECO:0000256" key="1">
    <source>
        <dbReference type="SAM" id="Phobius"/>
    </source>
</evidence>
<feature type="transmembrane region" description="Helical" evidence="1">
    <location>
        <begin position="154"/>
        <end position="171"/>
    </location>
</feature>
<gene>
    <name evidence="2" type="ORF">M9B40_02090</name>
</gene>
<dbReference type="InterPro" id="IPR008523">
    <property type="entry name" value="DUF805"/>
</dbReference>
<feature type="transmembrane region" description="Helical" evidence="1">
    <location>
        <begin position="33"/>
        <end position="60"/>
    </location>
</feature>
<feature type="transmembrane region" description="Helical" evidence="1">
    <location>
        <begin position="122"/>
        <end position="142"/>
    </location>
</feature>
<feature type="transmembrane region" description="Helical" evidence="1">
    <location>
        <begin position="91"/>
        <end position="110"/>
    </location>
</feature>
<dbReference type="Proteomes" id="UP001056381">
    <property type="component" value="Chromosome"/>
</dbReference>
<dbReference type="PANTHER" id="PTHR34980">
    <property type="entry name" value="INNER MEMBRANE PROTEIN-RELATED-RELATED"/>
    <property type="match status" value="1"/>
</dbReference>
<keyword evidence="1" id="KW-0812">Transmembrane</keyword>
<dbReference type="EMBL" id="CP097966">
    <property type="protein sequence ID" value="URQ63572.1"/>
    <property type="molecule type" value="Genomic_DNA"/>
</dbReference>
<dbReference type="AlphaFoldDB" id="A0A9Q8X2T4"/>
<protein>
    <submittedName>
        <fullName evidence="2">DUF805 domain-containing protein</fullName>
    </submittedName>
</protein>
<evidence type="ECO:0000313" key="3">
    <source>
        <dbReference type="Proteomes" id="UP001056381"/>
    </source>
</evidence>
<evidence type="ECO:0000313" key="2">
    <source>
        <dbReference type="EMBL" id="URQ63572.1"/>
    </source>
</evidence>
<dbReference type="PANTHER" id="PTHR34980:SF2">
    <property type="entry name" value="INNER MEMBRANE PROTEIN YHAH-RELATED"/>
    <property type="match status" value="1"/>
</dbReference>